<proteinExistence type="inferred from homology"/>
<evidence type="ECO:0000259" key="7">
    <source>
        <dbReference type="PROSITE" id="PS52053"/>
    </source>
</evidence>
<dbReference type="Gene3D" id="1.20.58.360">
    <property type="entry name" value="Shigella T3SS effector IpaH defines"/>
    <property type="match status" value="1"/>
</dbReference>
<dbReference type="PANTHER" id="PTHR48051">
    <property type="match status" value="1"/>
</dbReference>
<evidence type="ECO:0000256" key="2">
    <source>
        <dbReference type="ARBA" id="ARBA00012483"/>
    </source>
</evidence>
<comment type="similarity">
    <text evidence="6">Belongs to the LRR-containing bacterial E3 ligase family.</text>
</comment>
<evidence type="ECO:0000313" key="8">
    <source>
        <dbReference type="EMBL" id="QCI12831.1"/>
    </source>
</evidence>
<feature type="domain" description="NEL" evidence="7">
    <location>
        <begin position="1058"/>
        <end position="1409"/>
    </location>
</feature>
<dbReference type="GO" id="GO:0005737">
    <property type="term" value="C:cytoplasm"/>
    <property type="evidence" value="ECO:0007669"/>
    <property type="project" value="TreeGrafter"/>
</dbReference>
<reference evidence="9" key="1">
    <citation type="submission" date="2019-04" db="EMBL/GenBank/DDBJ databases">
        <title>Genome sequence of Pseudomonas putida 1290, an auxin catabolizing strain.</title>
        <authorList>
            <person name="Laird T.S."/>
            <person name="Leveau J.H.J."/>
        </authorList>
    </citation>
    <scope>NUCLEOTIDE SEQUENCE [LARGE SCALE GENOMIC DNA]</scope>
    <source>
        <strain evidence="9">1290</strain>
    </source>
</reference>
<dbReference type="EC" id="2.3.2.27" evidence="2"/>
<dbReference type="PROSITE" id="PS52053">
    <property type="entry name" value="NEL"/>
    <property type="match status" value="1"/>
</dbReference>
<keyword evidence="6" id="KW-0833">Ubl conjugation pathway</keyword>
<evidence type="ECO:0000313" key="9">
    <source>
        <dbReference type="Proteomes" id="UP000298551"/>
    </source>
</evidence>
<organism evidence="8 9">
    <name type="scientific">Pseudomonas putida</name>
    <name type="common">Arthrobacter siderocapsulatus</name>
    <dbReference type="NCBI Taxonomy" id="303"/>
    <lineage>
        <taxon>Bacteria</taxon>
        <taxon>Pseudomonadati</taxon>
        <taxon>Pseudomonadota</taxon>
        <taxon>Gammaproteobacteria</taxon>
        <taxon>Pseudomonadales</taxon>
        <taxon>Pseudomonadaceae</taxon>
        <taxon>Pseudomonas</taxon>
    </lineage>
</organism>
<dbReference type="OrthoDB" id="1467561at2"/>
<dbReference type="GO" id="GO:0005576">
    <property type="term" value="C:extracellular region"/>
    <property type="evidence" value="ECO:0007669"/>
    <property type="project" value="UniProtKB-UniRule"/>
</dbReference>
<keyword evidence="3" id="KW-0433">Leucine-rich repeat</keyword>
<dbReference type="GO" id="GO:0016567">
    <property type="term" value="P:protein ubiquitination"/>
    <property type="evidence" value="ECO:0007669"/>
    <property type="project" value="InterPro"/>
</dbReference>
<evidence type="ECO:0000256" key="5">
    <source>
        <dbReference type="ARBA" id="ARBA00023026"/>
    </source>
</evidence>
<evidence type="ECO:0000256" key="1">
    <source>
        <dbReference type="ARBA" id="ARBA00000900"/>
    </source>
</evidence>
<gene>
    <name evidence="8" type="ORF">E6B08_16260</name>
</gene>
<comment type="catalytic activity">
    <reaction evidence="1">
        <text>S-ubiquitinyl-[E2 ubiquitin-conjugating enzyme]-L-cysteine + [acceptor protein]-L-lysine = [E2 ubiquitin-conjugating enzyme]-L-cysteine + N(6)-ubiquitinyl-[acceptor protein]-L-lysine.</text>
        <dbReference type="EC" id="2.3.2.27"/>
    </reaction>
</comment>
<dbReference type="Proteomes" id="UP000298551">
    <property type="component" value="Chromosome"/>
</dbReference>
<dbReference type="GO" id="GO:0061630">
    <property type="term" value="F:ubiquitin protein ligase activity"/>
    <property type="evidence" value="ECO:0007669"/>
    <property type="project" value="UniProtKB-EC"/>
</dbReference>
<dbReference type="PROSITE" id="PS51450">
    <property type="entry name" value="LRR"/>
    <property type="match status" value="1"/>
</dbReference>
<dbReference type="InterPro" id="IPR032675">
    <property type="entry name" value="LRR_dom_sf"/>
</dbReference>
<dbReference type="EMBL" id="CP039371">
    <property type="protein sequence ID" value="QCI12831.1"/>
    <property type="molecule type" value="Genomic_DNA"/>
</dbReference>
<accession>A0A4D6XET4</accession>
<dbReference type="Pfam" id="PF20178">
    <property type="entry name" value="ToxA_N"/>
    <property type="match status" value="1"/>
</dbReference>
<dbReference type="InterPro" id="IPR001611">
    <property type="entry name" value="Leu-rich_rpt"/>
</dbReference>
<dbReference type="SUPFAM" id="SSF52058">
    <property type="entry name" value="L domain-like"/>
    <property type="match status" value="1"/>
</dbReference>
<evidence type="ECO:0000256" key="6">
    <source>
        <dbReference type="PROSITE-ProRule" id="PRU01398"/>
    </source>
</evidence>
<protein>
    <recommendedName>
        <fullName evidence="2">RING-type E3 ubiquitin transferase</fullName>
        <ecNumber evidence="2">2.3.2.27</ecNumber>
    </recommendedName>
</protein>
<comment type="PTM">
    <text evidence="6">Ubiquitinated in the presence of host E1 ubiquitin-activating enzyme, E2 ubiquitin-conjugating enzyme and ubiquitin.</text>
</comment>
<keyword evidence="6" id="KW-0964">Secreted</keyword>
<dbReference type="InterPro" id="IPR029487">
    <property type="entry name" value="NEL_dom"/>
</dbReference>
<keyword evidence="4" id="KW-0677">Repeat</keyword>
<sequence length="1409" mass="156324">MRGNLSDTGLAAIEQLCAGIAAPRYGARALHCWRVTLETIALHELLLIGTDDDRLPSPIIVYLPNATNDSVREYDSRADATRALRQALADTASRQRLTALAPLKLQPELERALRKKLFANPDNATGLRPKAHLTIAVTQLPDQPWAQLHALHVLRLKSDARAIAVPTADVDAKQRLARLTHWLDAGLTVLNVAAMFIPALNPLMMALGAAQIMGSVFHGIEAWEQGDNAQALAQVESILFNVVTVAAVAGAGMALKQAGFVDAMRSVWDDGKERLWSPSFDGYRSDTLLNERAIPDSRGIYTQGDHRFIRIEGEVIETLQGADGHLRARHPRAGYAARLSDNGDGAWRLVMEAPLDWSDVQLVRRFGPLADGLDDSELSFAMRSTETTADTLRYAHINHQPPPALLADSLMRLGCDREADAIIEAVRHGRSLAAYKHYAVAELPHLPGWPADYALKVFAGPEPWGLASHYSAPGSHPHVEIVLTLNDLESGQLSKTVLAQLDESARASLRGDASSLSASDLDERLALRLQARRDSLIGSLYQQRQPQFDSAHVTLARQFPSLPARAVLELDARATIAERSRLVAGRVPLRLAEEARLLQSRVRLDRALAGLYRPGLANADSRALQQSLLAEHPGATTESILQSALADRAHCAALIGQQVPRPGFRSPMRLSDGRIGYPLSGRPRLFERLRNLVRNIPDERLQDLFPSLTARERRELLARLRERGDVGQQITALQREQEALDATLQAWVQAADTAYRPAHARLRLHLNRAWRADPPAITRQHRAAGGNALELNLEGLQSLPALLPARFDHVASLSLYGGPIQSLPPGFLQSFPFLRSLRLAFAGPGFDTGSLFRALRNTPRLRELILPSNELQALTDEGRRALEQLTQLRSLDLSSNALSLSEEDLDLFTRLPLEHLRLRHNQISLNQVQAERFGQMTRLQTLDLSANPQLGEVPNVAGLLRLHSLNLSQCGLTQWPASLMELMANPGSQLRSVALDENRITDLPDLDHLLATPYFQTIGSAQRALLWRLDFNFNRLQPRLARRLRTAGARVEEAEGFLPADQAVNWLDHANAAQQRTWRDLFDDGDNASLRDVVERLGRSAQARGNPQALSDQVWRMLTRASQDTQLRTRLEEVAAQFPASCGDAGADGFSTLEVELLAFDESTDAELRGPHLFNFYRRLFRREQVNVLASRIYTARAARQAAHRAWLELPTEQQPRMPDLPPLDELDDLSLEELEQAMVDEIEIRLALRQALASELEFPEPSQDMLYRQTAQVSPLVEDNVADAVRLMDEGAATRRGWIARQPSWMRFLEQRFAERFEAVKTDWSDAQEYLDYCADPSSEPSARLAPDVVRQLTGWLSASPLDSQGRLQRIALNSSQYDEASRAVAGAREAALDALYMSLTGEQDPNG</sequence>
<dbReference type="Gene3D" id="3.80.10.10">
    <property type="entry name" value="Ribonuclease Inhibitor"/>
    <property type="match status" value="1"/>
</dbReference>
<evidence type="ECO:0000256" key="4">
    <source>
        <dbReference type="ARBA" id="ARBA00022737"/>
    </source>
</evidence>
<dbReference type="InterPro" id="IPR046673">
    <property type="entry name" value="ToxA_N"/>
</dbReference>
<keyword evidence="6" id="KW-1035">Host cytoplasm</keyword>
<keyword evidence="6" id="KW-0808">Transferase</keyword>
<dbReference type="Pfam" id="PF14496">
    <property type="entry name" value="NEL"/>
    <property type="match status" value="1"/>
</dbReference>
<evidence type="ECO:0000256" key="3">
    <source>
        <dbReference type="ARBA" id="ARBA00022614"/>
    </source>
</evidence>
<feature type="active site" description="Glycyl thioester intermediate" evidence="6">
    <location>
        <position position="1142"/>
    </location>
</feature>
<dbReference type="PANTHER" id="PTHR48051:SF1">
    <property type="entry name" value="RAS SUPPRESSOR PROTEIN 1"/>
    <property type="match status" value="1"/>
</dbReference>
<dbReference type="InterPro" id="IPR050216">
    <property type="entry name" value="LRR_domain-containing"/>
</dbReference>
<name>A0A4D6XET4_PSEPU</name>
<keyword evidence="5" id="KW-0843">Virulence</keyword>
<keyword evidence="6" id="KW-0832">Ubl conjugation</keyword>